<gene>
    <name evidence="1" type="ORF">XELAEV_18004793mg</name>
</gene>
<protein>
    <submittedName>
        <fullName evidence="1">Uncharacterized protein</fullName>
    </submittedName>
</protein>
<dbReference type="Proteomes" id="UP000694892">
    <property type="component" value="Chromosome 1L"/>
</dbReference>
<organism evidence="1 2">
    <name type="scientific">Xenopus laevis</name>
    <name type="common">African clawed frog</name>
    <dbReference type="NCBI Taxonomy" id="8355"/>
    <lineage>
        <taxon>Eukaryota</taxon>
        <taxon>Metazoa</taxon>
        <taxon>Chordata</taxon>
        <taxon>Craniata</taxon>
        <taxon>Vertebrata</taxon>
        <taxon>Euteleostomi</taxon>
        <taxon>Amphibia</taxon>
        <taxon>Batrachia</taxon>
        <taxon>Anura</taxon>
        <taxon>Pipoidea</taxon>
        <taxon>Pipidae</taxon>
        <taxon>Xenopodinae</taxon>
        <taxon>Xenopus</taxon>
        <taxon>Xenopus</taxon>
    </lineage>
</organism>
<evidence type="ECO:0000313" key="1">
    <source>
        <dbReference type="EMBL" id="OCT98993.1"/>
    </source>
</evidence>
<dbReference type="AlphaFoldDB" id="A0A974DW12"/>
<accession>A0A974DW12</accession>
<evidence type="ECO:0000313" key="2">
    <source>
        <dbReference type="Proteomes" id="UP000694892"/>
    </source>
</evidence>
<sequence length="178" mass="21589">MGVPDTYLDFIAVHLVRLLNCMTRRGKKDWCELGWCHYPLEHSLWDDKWAANKSMRQHLLINTTLKIWHKNKITLHLTKAPYVLQLLTYNPNFPPGMERGAFAIWEKWDDKPTKIQDLVKRSKEREWDRPLTEWERIIDQDQEVIKPLSKMYNMVLNTEEFKREFRENWVEIYKNMNG</sequence>
<proteinExistence type="predicted"/>
<reference evidence="2" key="1">
    <citation type="journal article" date="2016" name="Nature">
        <title>Genome evolution in the allotetraploid frog Xenopus laevis.</title>
        <authorList>
            <person name="Session A.M."/>
            <person name="Uno Y."/>
            <person name="Kwon T."/>
            <person name="Chapman J.A."/>
            <person name="Toyoda A."/>
            <person name="Takahashi S."/>
            <person name="Fukui A."/>
            <person name="Hikosaka A."/>
            <person name="Suzuki A."/>
            <person name="Kondo M."/>
            <person name="van Heeringen S.J."/>
            <person name="Quigley I."/>
            <person name="Heinz S."/>
            <person name="Ogino H."/>
            <person name="Ochi H."/>
            <person name="Hellsten U."/>
            <person name="Lyons J.B."/>
            <person name="Simakov O."/>
            <person name="Putnam N."/>
            <person name="Stites J."/>
            <person name="Kuroki Y."/>
            <person name="Tanaka T."/>
            <person name="Michiue T."/>
            <person name="Watanabe M."/>
            <person name="Bogdanovic O."/>
            <person name="Lister R."/>
            <person name="Georgiou G."/>
            <person name="Paranjpe S.S."/>
            <person name="van Kruijsbergen I."/>
            <person name="Shu S."/>
            <person name="Carlson J."/>
            <person name="Kinoshita T."/>
            <person name="Ohta Y."/>
            <person name="Mawaribuchi S."/>
            <person name="Jenkins J."/>
            <person name="Grimwood J."/>
            <person name="Schmutz J."/>
            <person name="Mitros T."/>
            <person name="Mozaffari S.V."/>
            <person name="Suzuki Y."/>
            <person name="Haramoto Y."/>
            <person name="Yamamoto T.S."/>
            <person name="Takagi C."/>
            <person name="Heald R."/>
            <person name="Miller K."/>
            <person name="Haudenschild C."/>
            <person name="Kitzman J."/>
            <person name="Nakayama T."/>
            <person name="Izutsu Y."/>
            <person name="Robert J."/>
            <person name="Fortriede J."/>
            <person name="Burns K."/>
            <person name="Lotay V."/>
            <person name="Karimi K."/>
            <person name="Yasuoka Y."/>
            <person name="Dichmann D.S."/>
            <person name="Flajnik M.F."/>
            <person name="Houston D.W."/>
            <person name="Shendure J."/>
            <person name="DuPasquier L."/>
            <person name="Vize P.D."/>
            <person name="Zorn A.M."/>
            <person name="Ito M."/>
            <person name="Marcotte E.M."/>
            <person name="Wallingford J.B."/>
            <person name="Ito Y."/>
            <person name="Asashima M."/>
            <person name="Ueno N."/>
            <person name="Matsuda Y."/>
            <person name="Veenstra G.J."/>
            <person name="Fujiyama A."/>
            <person name="Harland R.M."/>
            <person name="Taira M."/>
            <person name="Rokhsar D.S."/>
        </authorList>
    </citation>
    <scope>NUCLEOTIDE SEQUENCE [LARGE SCALE GENOMIC DNA]</scope>
    <source>
        <strain evidence="2">J</strain>
    </source>
</reference>
<name>A0A974DW12_XENLA</name>
<dbReference type="EMBL" id="CM004466">
    <property type="protein sequence ID" value="OCT98993.1"/>
    <property type="molecule type" value="Genomic_DNA"/>
</dbReference>